<dbReference type="Proteomes" id="UP000286045">
    <property type="component" value="Unassembled WGS sequence"/>
</dbReference>
<evidence type="ECO:0000256" key="1">
    <source>
        <dbReference type="SAM" id="Coils"/>
    </source>
</evidence>
<feature type="compositionally biased region" description="Polar residues" evidence="2">
    <location>
        <begin position="50"/>
        <end position="68"/>
    </location>
</feature>
<evidence type="ECO:0000256" key="2">
    <source>
        <dbReference type="SAM" id="MobiDB-lite"/>
    </source>
</evidence>
<dbReference type="EMBL" id="RYZI01000298">
    <property type="protein sequence ID" value="RWA06904.1"/>
    <property type="molecule type" value="Genomic_DNA"/>
</dbReference>
<gene>
    <name evidence="3" type="ORF">EKO27_g8193</name>
</gene>
<reference evidence="3 4" key="1">
    <citation type="submission" date="2018-12" db="EMBL/GenBank/DDBJ databases">
        <title>Draft genome sequence of Xylaria grammica IHI A82.</title>
        <authorList>
            <person name="Buettner E."/>
            <person name="Kellner H."/>
        </authorList>
    </citation>
    <scope>NUCLEOTIDE SEQUENCE [LARGE SCALE GENOMIC DNA]</scope>
    <source>
        <strain evidence="3 4">IHI A82</strain>
    </source>
</reference>
<feature type="compositionally biased region" description="Basic and acidic residues" evidence="2">
    <location>
        <begin position="26"/>
        <end position="43"/>
    </location>
</feature>
<sequence>MDSTPSTSFSSNSSNDSHPRRGSTKKGRDGGGTGKKDLHESDRNSFALPSPTSQETQPININPGTDTGSQSENEVEVEVESSSLYERAIDQAYEAIWNDFCGLPPSDNVLVFHLGCQRAYKKLHHKLAEKEELLNHYESLLQDGKDLRQKVQGVLIRFAGQVRTVLGVDIGYANPEKRKPDTYLHKSDESGEPLPGEILLPFDVLLPTEFRSEVPSPPPNIRISFKRLTEIIDAAVTFQRIDDGPGPVPVVEEADAIRFFNEDDELEEEHPLPAPKRQKTSSQAAALPLGQTRSMNKLISESHSRG</sequence>
<feature type="coiled-coil region" evidence="1">
    <location>
        <begin position="120"/>
        <end position="150"/>
    </location>
</feature>
<protein>
    <submittedName>
        <fullName evidence="3">Uncharacterized protein</fullName>
    </submittedName>
</protein>
<name>A0A439CXF8_9PEZI</name>
<keyword evidence="1" id="KW-0175">Coiled coil</keyword>
<keyword evidence="4" id="KW-1185">Reference proteome</keyword>
<accession>A0A439CXF8</accession>
<dbReference type="AlphaFoldDB" id="A0A439CXF8"/>
<evidence type="ECO:0000313" key="4">
    <source>
        <dbReference type="Proteomes" id="UP000286045"/>
    </source>
</evidence>
<feature type="compositionally biased region" description="Low complexity" evidence="2">
    <location>
        <begin position="1"/>
        <end position="16"/>
    </location>
</feature>
<organism evidence="3 4">
    <name type="scientific">Xylaria grammica</name>
    <dbReference type="NCBI Taxonomy" id="363999"/>
    <lineage>
        <taxon>Eukaryota</taxon>
        <taxon>Fungi</taxon>
        <taxon>Dikarya</taxon>
        <taxon>Ascomycota</taxon>
        <taxon>Pezizomycotina</taxon>
        <taxon>Sordariomycetes</taxon>
        <taxon>Xylariomycetidae</taxon>
        <taxon>Xylariales</taxon>
        <taxon>Xylariaceae</taxon>
        <taxon>Xylaria</taxon>
    </lineage>
</organism>
<feature type="region of interest" description="Disordered" evidence="2">
    <location>
        <begin position="1"/>
        <end position="74"/>
    </location>
</feature>
<evidence type="ECO:0000313" key="3">
    <source>
        <dbReference type="EMBL" id="RWA06904.1"/>
    </source>
</evidence>
<feature type="region of interest" description="Disordered" evidence="2">
    <location>
        <begin position="263"/>
        <end position="306"/>
    </location>
</feature>
<proteinExistence type="predicted"/>
<comment type="caution">
    <text evidence="3">The sequence shown here is derived from an EMBL/GenBank/DDBJ whole genome shotgun (WGS) entry which is preliminary data.</text>
</comment>